<dbReference type="InterPro" id="IPR025846">
    <property type="entry name" value="TBL_N"/>
</dbReference>
<dbReference type="PANTHER" id="PTHR32285">
    <property type="entry name" value="PROTEIN TRICHOME BIREFRINGENCE-LIKE 9-RELATED"/>
    <property type="match status" value="1"/>
</dbReference>
<evidence type="ECO:0000259" key="2">
    <source>
        <dbReference type="Pfam" id="PF14416"/>
    </source>
</evidence>
<feature type="compositionally biased region" description="Polar residues" evidence="1">
    <location>
        <begin position="39"/>
        <end position="63"/>
    </location>
</feature>
<evidence type="ECO:0000313" key="4">
    <source>
        <dbReference type="Proteomes" id="UP001472677"/>
    </source>
</evidence>
<dbReference type="InterPro" id="IPR029962">
    <property type="entry name" value="TBL"/>
</dbReference>
<protein>
    <recommendedName>
        <fullName evidence="2">Trichome birefringence-like N-terminal domain-containing protein</fullName>
    </recommendedName>
</protein>
<comment type="caution">
    <text evidence="3">The sequence shown here is derived from an EMBL/GenBank/DDBJ whole genome shotgun (WGS) entry which is preliminary data.</text>
</comment>
<feature type="region of interest" description="Disordered" evidence="1">
    <location>
        <begin position="39"/>
        <end position="66"/>
    </location>
</feature>
<gene>
    <name evidence="3" type="ORF">V6N12_048238</name>
</gene>
<organism evidence="3 4">
    <name type="scientific">Hibiscus sabdariffa</name>
    <name type="common">roselle</name>
    <dbReference type="NCBI Taxonomy" id="183260"/>
    <lineage>
        <taxon>Eukaryota</taxon>
        <taxon>Viridiplantae</taxon>
        <taxon>Streptophyta</taxon>
        <taxon>Embryophyta</taxon>
        <taxon>Tracheophyta</taxon>
        <taxon>Spermatophyta</taxon>
        <taxon>Magnoliopsida</taxon>
        <taxon>eudicotyledons</taxon>
        <taxon>Gunneridae</taxon>
        <taxon>Pentapetalae</taxon>
        <taxon>rosids</taxon>
        <taxon>malvids</taxon>
        <taxon>Malvales</taxon>
        <taxon>Malvaceae</taxon>
        <taxon>Malvoideae</taxon>
        <taxon>Hibiscus</taxon>
    </lineage>
</organism>
<keyword evidence="4" id="KW-1185">Reference proteome</keyword>
<accession>A0ABR2EGQ3</accession>
<dbReference type="EMBL" id="JBBPBM010000013">
    <property type="protein sequence ID" value="KAK8561164.1"/>
    <property type="molecule type" value="Genomic_DNA"/>
</dbReference>
<name>A0ABR2EGQ3_9ROSI</name>
<sequence>MAATKKLSSLFPLFSLLCFTCIFLILSISRKASISSSATRPNSFQFRPTDANATTRSDPTVSGDSPCDYSDGSWVYDPDARFDRYDSSCKEIFKGWNCILNNKSNGGEIVKWRWKPRGSCHLPPFDPIKFLHTYKDTNIGTFPQQKHVCLLVLP</sequence>
<evidence type="ECO:0000256" key="1">
    <source>
        <dbReference type="SAM" id="MobiDB-lite"/>
    </source>
</evidence>
<proteinExistence type="predicted"/>
<dbReference type="Pfam" id="PF14416">
    <property type="entry name" value="PMR5N"/>
    <property type="match status" value="1"/>
</dbReference>
<evidence type="ECO:0000313" key="3">
    <source>
        <dbReference type="EMBL" id="KAK8561164.1"/>
    </source>
</evidence>
<dbReference type="Proteomes" id="UP001472677">
    <property type="component" value="Unassembled WGS sequence"/>
</dbReference>
<feature type="domain" description="Trichome birefringence-like N-terminal" evidence="2">
    <location>
        <begin position="66"/>
        <end position="118"/>
    </location>
</feature>
<reference evidence="3 4" key="1">
    <citation type="journal article" date="2024" name="G3 (Bethesda)">
        <title>Genome assembly of Hibiscus sabdariffa L. provides insights into metabolisms of medicinal natural products.</title>
        <authorList>
            <person name="Kim T."/>
        </authorList>
    </citation>
    <scope>NUCLEOTIDE SEQUENCE [LARGE SCALE GENOMIC DNA]</scope>
    <source>
        <strain evidence="3">TK-2024</strain>
        <tissue evidence="3">Old leaves</tissue>
    </source>
</reference>
<dbReference type="PANTHER" id="PTHR32285:SF12">
    <property type="entry name" value="PROTEIN TRICHOME BIREFRINGENCE-LIKE 13"/>
    <property type="match status" value="1"/>
</dbReference>